<accession>A0ABT7N646</accession>
<evidence type="ECO:0008006" key="3">
    <source>
        <dbReference type="Google" id="ProtNLM"/>
    </source>
</evidence>
<dbReference type="Proteomes" id="UP001174908">
    <property type="component" value="Unassembled WGS sequence"/>
</dbReference>
<name>A0ABT7N646_9BURK</name>
<reference evidence="1" key="1">
    <citation type="submission" date="2023-06" db="EMBL/GenBank/DDBJ databases">
        <authorList>
            <person name="Jiang Y."/>
            <person name="Liu Q."/>
        </authorList>
    </citation>
    <scope>NUCLEOTIDE SEQUENCE</scope>
    <source>
        <strain evidence="1">CGMCC 1.12089</strain>
    </source>
</reference>
<protein>
    <recommendedName>
        <fullName evidence="3">Phosphoglycerate mutase</fullName>
    </recommendedName>
</protein>
<keyword evidence="2" id="KW-1185">Reference proteome</keyword>
<evidence type="ECO:0000313" key="1">
    <source>
        <dbReference type="EMBL" id="MDM0043419.1"/>
    </source>
</evidence>
<organism evidence="1 2">
    <name type="scientific">Variovorax dokdonensis</name>
    <dbReference type="NCBI Taxonomy" id="344883"/>
    <lineage>
        <taxon>Bacteria</taxon>
        <taxon>Pseudomonadati</taxon>
        <taxon>Pseudomonadota</taxon>
        <taxon>Betaproteobacteria</taxon>
        <taxon>Burkholderiales</taxon>
        <taxon>Comamonadaceae</taxon>
        <taxon>Variovorax</taxon>
    </lineage>
</organism>
<sequence length="328" mass="35008">MPKSAPGSEPARHLIIPFAGRGTPGCRAIIAELRLPRLERLMTRMQPLQDDMQEETTFSPPHERALAAALGLPVQDGRIPWAALQARQLGLPEAPAGHGWGRLDLCHWHVGIDDVALGDPRTLTVDAAESATLLALLTPFFAEDGIALHAGGHPGQWLASGALFDTLATASVDRAAGQPISEWSPLADAGRPLRRLQNETQMLLYTNPLNDARAERGLPPINSFWASGTGALPTVVRPVDPAPETDERLRMPALLDDAPGWAMAWRSLDEDVVAPLLAALESGADVRLTLCGDRIARTFGPRTGGGIGALARRLFERAPAPVDVLGAL</sequence>
<evidence type="ECO:0000313" key="2">
    <source>
        <dbReference type="Proteomes" id="UP001174908"/>
    </source>
</evidence>
<comment type="caution">
    <text evidence="1">The sequence shown here is derived from an EMBL/GenBank/DDBJ whole genome shotgun (WGS) entry which is preliminary data.</text>
</comment>
<gene>
    <name evidence="1" type="ORF">QTH91_02905</name>
</gene>
<dbReference type="EMBL" id="JASZYV010000001">
    <property type="protein sequence ID" value="MDM0043419.1"/>
    <property type="molecule type" value="Genomic_DNA"/>
</dbReference>
<proteinExistence type="predicted"/>
<dbReference type="RefSeq" id="WP_286658529.1">
    <property type="nucleotide sequence ID" value="NZ_JASZYV010000001.1"/>
</dbReference>